<evidence type="ECO:0000313" key="2">
    <source>
        <dbReference type="Proteomes" id="UP000261222"/>
    </source>
</evidence>
<proteinExistence type="predicted"/>
<sequence length="197" mass="22775">MSNKLIKNKKNLKRERTISTDCVITVDKNLEKSKVLESIGLLDNVTGELSEDQKEKMSKLYMATSMYCIKNRIYLTTPVLHLIIAGLYTMRKFDSATWDFLVEKARNDEITLKNLKNAVMVYNINKLPHREFPLCMQITIEEEICIQTENYMKAFADIILYITKNIEPLSNKDTDMVLTALKYMNDSSPELSLCPKC</sequence>
<accession>A0A3E5A5C7</accession>
<comment type="caution">
    <text evidence="1">The sequence shown here is derived from an EMBL/GenBank/DDBJ whole genome shotgun (WGS) entry which is preliminary data.</text>
</comment>
<protein>
    <submittedName>
        <fullName evidence="1">Uncharacterized protein</fullName>
    </submittedName>
</protein>
<organism evidence="1 2">
    <name type="scientific">Blautia obeum</name>
    <dbReference type="NCBI Taxonomy" id="40520"/>
    <lineage>
        <taxon>Bacteria</taxon>
        <taxon>Bacillati</taxon>
        <taxon>Bacillota</taxon>
        <taxon>Clostridia</taxon>
        <taxon>Lachnospirales</taxon>
        <taxon>Lachnospiraceae</taxon>
        <taxon>Blautia</taxon>
    </lineage>
</organism>
<gene>
    <name evidence="1" type="ORF">DXB81_11715</name>
</gene>
<dbReference type="AlphaFoldDB" id="A0A3E5A5C7"/>
<name>A0A3E5A5C7_9FIRM</name>
<reference evidence="1 2" key="1">
    <citation type="submission" date="2018-08" db="EMBL/GenBank/DDBJ databases">
        <title>A genome reference for cultivated species of the human gut microbiota.</title>
        <authorList>
            <person name="Zou Y."/>
            <person name="Xue W."/>
            <person name="Luo G."/>
        </authorList>
    </citation>
    <scope>NUCLEOTIDE SEQUENCE [LARGE SCALE GENOMIC DNA]</scope>
    <source>
        <strain evidence="1 2">OM06-11AA</strain>
    </source>
</reference>
<dbReference type="EMBL" id="QSUB01000005">
    <property type="protein sequence ID" value="RGN03808.1"/>
    <property type="molecule type" value="Genomic_DNA"/>
</dbReference>
<dbReference type="Proteomes" id="UP000261222">
    <property type="component" value="Unassembled WGS sequence"/>
</dbReference>
<dbReference type="RefSeq" id="WP_117739375.1">
    <property type="nucleotide sequence ID" value="NZ_QSUB01000005.1"/>
</dbReference>
<evidence type="ECO:0000313" key="1">
    <source>
        <dbReference type="EMBL" id="RGN03808.1"/>
    </source>
</evidence>